<evidence type="ECO:0000313" key="2">
    <source>
        <dbReference type="EMBL" id="WXB05513.1"/>
    </source>
</evidence>
<keyword evidence="3" id="KW-1185">Reference proteome</keyword>
<dbReference type="NCBIfam" id="TIGR04565">
    <property type="entry name" value="OMP_myx_plus"/>
    <property type="match status" value="1"/>
</dbReference>
<feature type="chain" id="PRO_5046213386" evidence="1">
    <location>
        <begin position="23"/>
        <end position="231"/>
    </location>
</feature>
<evidence type="ECO:0000313" key="3">
    <source>
        <dbReference type="Proteomes" id="UP001374803"/>
    </source>
</evidence>
<keyword evidence="1" id="KW-0732">Signal</keyword>
<gene>
    <name evidence="2" type="ORF">LVJ94_52535</name>
</gene>
<dbReference type="RefSeq" id="WP_394835159.1">
    <property type="nucleotide sequence ID" value="NZ_CP089929.1"/>
</dbReference>
<dbReference type="Gene3D" id="2.40.160.20">
    <property type="match status" value="1"/>
</dbReference>
<protein>
    <submittedName>
        <fullName evidence="2">Outer membrane beta-barrel domain-containing protein</fullName>
    </submittedName>
</protein>
<proteinExistence type="predicted"/>
<name>A0ABZ2L3I6_9BACT</name>
<feature type="signal peptide" evidence="1">
    <location>
        <begin position="1"/>
        <end position="22"/>
    </location>
</feature>
<dbReference type="Proteomes" id="UP001374803">
    <property type="component" value="Chromosome"/>
</dbReference>
<dbReference type="EMBL" id="CP089983">
    <property type="protein sequence ID" value="WXB05513.1"/>
    <property type="molecule type" value="Genomic_DNA"/>
</dbReference>
<sequence>MRAGTGSAVSLLSMLVVTSAVVSIGGEARAQSQCVDDELKAELVGGRHYRGVQDRLFTKAFRHEFSGMAGYYAADLYSSNWVAGGAYTFHFSEDLALEASVAFTRFRTDVTDSYERRYPQVQVQDRSDKPGRLYFGHLLWSFAYGKVRWAGGGITRFDFNAALGAGITDDTTSRGITGSFGFGTKWYFGKWFAIRLDVRDHILREVLVGEEHLVNDIIVTVGPSIFFPFGG</sequence>
<dbReference type="InterPro" id="IPR030820">
    <property type="entry name" value="OMP_myx_plus_Proteobacteria"/>
</dbReference>
<evidence type="ECO:0000256" key="1">
    <source>
        <dbReference type="SAM" id="SignalP"/>
    </source>
</evidence>
<accession>A0ABZ2L3I6</accession>
<reference evidence="2" key="1">
    <citation type="submission" date="2021-12" db="EMBL/GenBank/DDBJ databases">
        <title>Discovery of the Pendulisporaceae a myxobacterial family with distinct sporulation behavior and unique specialized metabolism.</title>
        <authorList>
            <person name="Garcia R."/>
            <person name="Popoff A."/>
            <person name="Bader C.D."/>
            <person name="Loehr J."/>
            <person name="Walesch S."/>
            <person name="Walt C."/>
            <person name="Boldt J."/>
            <person name="Bunk B."/>
            <person name="Haeckl F.J.F.P.J."/>
            <person name="Gunesch A.P."/>
            <person name="Birkelbach J."/>
            <person name="Nuebel U."/>
            <person name="Pietschmann T."/>
            <person name="Bach T."/>
            <person name="Mueller R."/>
        </authorList>
    </citation>
    <scope>NUCLEOTIDE SEQUENCE</scope>
    <source>
        <strain evidence="2">MSr11367</strain>
    </source>
</reference>
<organism evidence="2 3">
    <name type="scientific">Pendulispora rubella</name>
    <dbReference type="NCBI Taxonomy" id="2741070"/>
    <lineage>
        <taxon>Bacteria</taxon>
        <taxon>Pseudomonadati</taxon>
        <taxon>Myxococcota</taxon>
        <taxon>Myxococcia</taxon>
        <taxon>Myxococcales</taxon>
        <taxon>Sorangiineae</taxon>
        <taxon>Pendulisporaceae</taxon>
        <taxon>Pendulispora</taxon>
    </lineage>
</organism>